<feature type="region of interest" description="Disordered" evidence="1">
    <location>
        <begin position="27"/>
        <end position="76"/>
    </location>
</feature>
<name>A0A699XUS4_TANCI</name>
<evidence type="ECO:0000313" key="2">
    <source>
        <dbReference type="EMBL" id="GFD60701.1"/>
    </source>
</evidence>
<sequence length="76" mass="8402">MPPKPNLVFNDALPASETVLNVVHVESSTNKTSKEMSKTLRPNAPIIKDWTSDSKDESETDSVFKQKAPSFVPTNE</sequence>
<accession>A0A699XUS4</accession>
<comment type="caution">
    <text evidence="2">The sequence shown here is derived from an EMBL/GenBank/DDBJ whole genome shotgun (WGS) entry which is preliminary data.</text>
</comment>
<proteinExistence type="predicted"/>
<dbReference type="AlphaFoldDB" id="A0A699XUS4"/>
<dbReference type="EMBL" id="BKCJ011881300">
    <property type="protein sequence ID" value="GFD60701.1"/>
    <property type="molecule type" value="Genomic_DNA"/>
</dbReference>
<feature type="non-terminal residue" evidence="2">
    <location>
        <position position="76"/>
    </location>
</feature>
<protein>
    <submittedName>
        <fullName evidence="2">Uncharacterized protein</fullName>
    </submittedName>
</protein>
<evidence type="ECO:0000256" key="1">
    <source>
        <dbReference type="SAM" id="MobiDB-lite"/>
    </source>
</evidence>
<gene>
    <name evidence="2" type="ORF">Tci_932670</name>
</gene>
<reference evidence="2" key="1">
    <citation type="journal article" date="2019" name="Sci. Rep.">
        <title>Draft genome of Tanacetum cinerariifolium, the natural source of mosquito coil.</title>
        <authorList>
            <person name="Yamashiro T."/>
            <person name="Shiraishi A."/>
            <person name="Satake H."/>
            <person name="Nakayama K."/>
        </authorList>
    </citation>
    <scope>NUCLEOTIDE SEQUENCE</scope>
</reference>
<organism evidence="2">
    <name type="scientific">Tanacetum cinerariifolium</name>
    <name type="common">Dalmatian daisy</name>
    <name type="synonym">Chrysanthemum cinerariifolium</name>
    <dbReference type="NCBI Taxonomy" id="118510"/>
    <lineage>
        <taxon>Eukaryota</taxon>
        <taxon>Viridiplantae</taxon>
        <taxon>Streptophyta</taxon>
        <taxon>Embryophyta</taxon>
        <taxon>Tracheophyta</taxon>
        <taxon>Spermatophyta</taxon>
        <taxon>Magnoliopsida</taxon>
        <taxon>eudicotyledons</taxon>
        <taxon>Gunneridae</taxon>
        <taxon>Pentapetalae</taxon>
        <taxon>asterids</taxon>
        <taxon>campanulids</taxon>
        <taxon>Asterales</taxon>
        <taxon>Asteraceae</taxon>
        <taxon>Asteroideae</taxon>
        <taxon>Anthemideae</taxon>
        <taxon>Anthemidinae</taxon>
        <taxon>Tanacetum</taxon>
    </lineage>
</organism>